<gene>
    <name evidence="1" type="ORF">PLOB_00028369</name>
</gene>
<organism evidence="1 2">
    <name type="scientific">Porites lobata</name>
    <dbReference type="NCBI Taxonomy" id="104759"/>
    <lineage>
        <taxon>Eukaryota</taxon>
        <taxon>Metazoa</taxon>
        <taxon>Cnidaria</taxon>
        <taxon>Anthozoa</taxon>
        <taxon>Hexacorallia</taxon>
        <taxon>Scleractinia</taxon>
        <taxon>Fungiina</taxon>
        <taxon>Poritidae</taxon>
        <taxon>Porites</taxon>
    </lineage>
</organism>
<evidence type="ECO:0000313" key="2">
    <source>
        <dbReference type="Proteomes" id="UP001159405"/>
    </source>
</evidence>
<reference evidence="1 2" key="1">
    <citation type="submission" date="2022-05" db="EMBL/GenBank/DDBJ databases">
        <authorList>
            <consortium name="Genoscope - CEA"/>
            <person name="William W."/>
        </authorList>
    </citation>
    <scope>NUCLEOTIDE SEQUENCE [LARGE SCALE GENOMIC DNA]</scope>
</reference>
<name>A0ABN8NSW2_9CNID</name>
<evidence type="ECO:0000313" key="1">
    <source>
        <dbReference type="EMBL" id="CAH3120973.1"/>
    </source>
</evidence>
<sequence length="54" mass="6236">MIRIGSWNVRTMLRQEKLKNIKDGVRLVYSGGTRRERGVALRLDHQGEQNVSRG</sequence>
<protein>
    <recommendedName>
        <fullName evidence="3">Craniofacial development protein 2-like</fullName>
    </recommendedName>
</protein>
<evidence type="ECO:0008006" key="3">
    <source>
        <dbReference type="Google" id="ProtNLM"/>
    </source>
</evidence>
<accession>A0ABN8NSW2</accession>
<dbReference type="EMBL" id="CALNXK010000035">
    <property type="protein sequence ID" value="CAH3120973.1"/>
    <property type="molecule type" value="Genomic_DNA"/>
</dbReference>
<keyword evidence="2" id="KW-1185">Reference proteome</keyword>
<proteinExistence type="predicted"/>
<dbReference type="Proteomes" id="UP001159405">
    <property type="component" value="Unassembled WGS sequence"/>
</dbReference>
<comment type="caution">
    <text evidence="1">The sequence shown here is derived from an EMBL/GenBank/DDBJ whole genome shotgun (WGS) entry which is preliminary data.</text>
</comment>